<dbReference type="InterPro" id="IPR023408">
    <property type="entry name" value="MscS_beta-dom_sf"/>
</dbReference>
<dbReference type="SUPFAM" id="SSF82861">
    <property type="entry name" value="Mechanosensitive channel protein MscS (YggB), transmembrane region"/>
    <property type="match status" value="1"/>
</dbReference>
<evidence type="ECO:0000256" key="5">
    <source>
        <dbReference type="ARBA" id="ARBA00022989"/>
    </source>
</evidence>
<dbReference type="Gene3D" id="3.30.70.100">
    <property type="match status" value="1"/>
</dbReference>
<dbReference type="EMBL" id="CP165644">
    <property type="protein sequence ID" value="XDU67616.1"/>
    <property type="molecule type" value="Genomic_DNA"/>
</dbReference>
<dbReference type="InterPro" id="IPR045275">
    <property type="entry name" value="MscS_archaea/bacteria_type"/>
</dbReference>
<dbReference type="PANTHER" id="PTHR30221:SF1">
    <property type="entry name" value="SMALL-CONDUCTANCE MECHANOSENSITIVE CHANNEL"/>
    <property type="match status" value="1"/>
</dbReference>
<dbReference type="InterPro" id="IPR011066">
    <property type="entry name" value="MscS_channel_C_sf"/>
</dbReference>
<protein>
    <submittedName>
        <fullName evidence="11">Mechanosensitive ion channel family protein</fullName>
    </submittedName>
</protein>
<evidence type="ECO:0000256" key="7">
    <source>
        <dbReference type="SAM" id="Coils"/>
    </source>
</evidence>
<reference evidence="11" key="1">
    <citation type="submission" date="2024-07" db="EMBL/GenBank/DDBJ databases">
        <authorList>
            <person name="Li X.-J."/>
            <person name="Wang X."/>
        </authorList>
    </citation>
    <scope>NUCLEOTIDE SEQUENCE</scope>
    <source>
        <strain evidence="11">HSP-334</strain>
    </source>
</reference>
<comment type="similarity">
    <text evidence="2">Belongs to the MscS (TC 1.A.23) family.</text>
</comment>
<dbReference type="InterPro" id="IPR006685">
    <property type="entry name" value="MscS_channel_2nd"/>
</dbReference>
<evidence type="ECO:0000256" key="3">
    <source>
        <dbReference type="ARBA" id="ARBA00022475"/>
    </source>
</evidence>
<evidence type="ECO:0000256" key="1">
    <source>
        <dbReference type="ARBA" id="ARBA00004651"/>
    </source>
</evidence>
<organism evidence="11">
    <name type="scientific">Leptotrichia rugosa</name>
    <dbReference type="NCBI Taxonomy" id="3239302"/>
    <lineage>
        <taxon>Bacteria</taxon>
        <taxon>Fusobacteriati</taxon>
        <taxon>Fusobacteriota</taxon>
        <taxon>Fusobacteriia</taxon>
        <taxon>Fusobacteriales</taxon>
        <taxon>Leptotrichiaceae</taxon>
        <taxon>Leptotrichia</taxon>
    </lineage>
</organism>
<dbReference type="InterPro" id="IPR010920">
    <property type="entry name" value="LSM_dom_sf"/>
</dbReference>
<dbReference type="InterPro" id="IPR011014">
    <property type="entry name" value="MscS_channel_TM-2"/>
</dbReference>
<keyword evidence="7" id="KW-0175">Coiled coil</keyword>
<evidence type="ECO:0000259" key="9">
    <source>
        <dbReference type="Pfam" id="PF00924"/>
    </source>
</evidence>
<dbReference type="Gene3D" id="2.30.30.60">
    <property type="match status" value="1"/>
</dbReference>
<feature type="transmembrane region" description="Helical" evidence="8">
    <location>
        <begin position="85"/>
        <end position="106"/>
    </location>
</feature>
<dbReference type="SUPFAM" id="SSF50182">
    <property type="entry name" value="Sm-like ribonucleoproteins"/>
    <property type="match status" value="1"/>
</dbReference>
<feature type="domain" description="Mechanosensitive ion channel MscS" evidence="9">
    <location>
        <begin position="109"/>
        <end position="174"/>
    </location>
</feature>
<dbReference type="InterPro" id="IPR006686">
    <property type="entry name" value="MscS_channel_CS"/>
</dbReference>
<dbReference type="InterPro" id="IPR049278">
    <property type="entry name" value="MS_channel_C"/>
</dbReference>
<dbReference type="PANTHER" id="PTHR30221">
    <property type="entry name" value="SMALL-CONDUCTANCE MECHANOSENSITIVE CHANNEL"/>
    <property type="match status" value="1"/>
</dbReference>
<dbReference type="Pfam" id="PF21082">
    <property type="entry name" value="MS_channel_3rd"/>
    <property type="match status" value="1"/>
</dbReference>
<sequence>MKLTALQKFLELDNIIKFLKTNIFKLFIIYIMFKIAKIFKGRIEKILNLIFEKSNMDKSIASFLISLYSVIYYFILIYISIGILGINTTSITTFLGAAGIVFGIAFKETLGNFCGGIIILTFKPFRVGDTIEYNNYIGTVKKIELFYTKIINPQNELVIIPNGIITNTEIRNIREDGERRLDLTIGVSYDSDIQKVKEVINKIIKEETMDKIEEDKRKENLFKKWQSTVLESKERKKINFFSTLFSRKKMEEAEKSAHENLKEELDELEEVEKEKEITEHDKLILPSHKPIIGVGELGESAIIFYVYVYTRTEHYIDLKLKLNEKIKLEFEKEGIEIPYPHMNVMIKNK</sequence>
<keyword evidence="4 8" id="KW-0812">Transmembrane</keyword>
<evidence type="ECO:0000259" key="10">
    <source>
        <dbReference type="Pfam" id="PF21082"/>
    </source>
</evidence>
<evidence type="ECO:0000256" key="4">
    <source>
        <dbReference type="ARBA" id="ARBA00022692"/>
    </source>
</evidence>
<name>A0AB39VI53_9FUSO</name>
<feature type="domain" description="Mechanosensitive ion channel MscS C-terminal" evidence="10">
    <location>
        <begin position="259"/>
        <end position="337"/>
    </location>
</feature>
<comment type="subcellular location">
    <subcellularLocation>
        <location evidence="1">Cell membrane</location>
        <topology evidence="1">Multi-pass membrane protein</topology>
    </subcellularLocation>
</comment>
<feature type="transmembrane region" description="Helical" evidence="8">
    <location>
        <begin position="22"/>
        <end position="39"/>
    </location>
</feature>
<dbReference type="GO" id="GO:0008381">
    <property type="term" value="F:mechanosensitive monoatomic ion channel activity"/>
    <property type="evidence" value="ECO:0007669"/>
    <property type="project" value="InterPro"/>
</dbReference>
<dbReference type="GO" id="GO:0005886">
    <property type="term" value="C:plasma membrane"/>
    <property type="evidence" value="ECO:0007669"/>
    <property type="project" value="UniProtKB-SubCell"/>
</dbReference>
<dbReference type="PROSITE" id="PS01246">
    <property type="entry name" value="UPF0003"/>
    <property type="match status" value="1"/>
</dbReference>
<dbReference type="AlphaFoldDB" id="A0AB39VI53"/>
<feature type="transmembrane region" description="Helical" evidence="8">
    <location>
        <begin position="60"/>
        <end position="79"/>
    </location>
</feature>
<dbReference type="Pfam" id="PF00924">
    <property type="entry name" value="MS_channel_2nd"/>
    <property type="match status" value="1"/>
</dbReference>
<dbReference type="RefSeq" id="WP_369711768.1">
    <property type="nucleotide sequence ID" value="NZ_CP165644.1"/>
</dbReference>
<evidence type="ECO:0000256" key="8">
    <source>
        <dbReference type="SAM" id="Phobius"/>
    </source>
</evidence>
<evidence type="ECO:0000256" key="6">
    <source>
        <dbReference type="ARBA" id="ARBA00023136"/>
    </source>
</evidence>
<keyword evidence="6 8" id="KW-0472">Membrane</keyword>
<evidence type="ECO:0000256" key="2">
    <source>
        <dbReference type="ARBA" id="ARBA00008017"/>
    </source>
</evidence>
<accession>A0AB39VI53</accession>
<dbReference type="KEGG" id="lrug:AB8B22_04170"/>
<evidence type="ECO:0000313" key="11">
    <source>
        <dbReference type="EMBL" id="XDU67616.1"/>
    </source>
</evidence>
<feature type="coiled-coil region" evidence="7">
    <location>
        <begin position="247"/>
        <end position="281"/>
    </location>
</feature>
<keyword evidence="5 8" id="KW-1133">Transmembrane helix</keyword>
<proteinExistence type="inferred from homology"/>
<keyword evidence="3" id="KW-1003">Cell membrane</keyword>
<dbReference type="SUPFAM" id="SSF82689">
    <property type="entry name" value="Mechanosensitive channel protein MscS (YggB), C-terminal domain"/>
    <property type="match status" value="2"/>
</dbReference>
<gene>
    <name evidence="11" type="ORF">AB8B22_04170</name>
</gene>
<dbReference type="Gene3D" id="1.10.287.1260">
    <property type="match status" value="1"/>
</dbReference>